<evidence type="ECO:0000256" key="12">
    <source>
        <dbReference type="ARBA" id="ARBA00023014"/>
    </source>
</evidence>
<dbReference type="Pfam" id="PF01568">
    <property type="entry name" value="Molydop_binding"/>
    <property type="match status" value="1"/>
</dbReference>
<evidence type="ECO:0000313" key="16">
    <source>
        <dbReference type="EMBL" id="SUZ95122.1"/>
    </source>
</evidence>
<keyword evidence="13" id="KW-0472">Membrane</keyword>
<dbReference type="SMART" id="SM00926">
    <property type="entry name" value="Molybdop_Fe4S4"/>
    <property type="match status" value="1"/>
</dbReference>
<comment type="catalytic activity">
    <reaction evidence="14">
        <text>nitrate + a quinol = a quinone + nitrite + H2O</text>
        <dbReference type="Rhea" id="RHEA:56144"/>
        <dbReference type="ChEBI" id="CHEBI:15377"/>
        <dbReference type="ChEBI" id="CHEBI:16301"/>
        <dbReference type="ChEBI" id="CHEBI:17632"/>
        <dbReference type="ChEBI" id="CHEBI:24646"/>
        <dbReference type="ChEBI" id="CHEBI:132124"/>
        <dbReference type="EC" id="1.7.5.1"/>
    </reaction>
</comment>
<comment type="similarity">
    <text evidence="4">Belongs to the prokaryotic molybdopterin-containing oxidoreductase family.</text>
</comment>
<dbReference type="CDD" id="cd02750">
    <property type="entry name" value="MopB_Nitrate-R-NarG-like"/>
    <property type="match status" value="1"/>
</dbReference>
<dbReference type="InterPro" id="IPR006963">
    <property type="entry name" value="Mopterin_OxRdtase_4Fe-4S_dom"/>
</dbReference>
<evidence type="ECO:0000256" key="4">
    <source>
        <dbReference type="ARBA" id="ARBA00010312"/>
    </source>
</evidence>
<dbReference type="Pfam" id="PF00384">
    <property type="entry name" value="Molybdopterin"/>
    <property type="match status" value="1"/>
</dbReference>
<dbReference type="SUPFAM" id="SSF53706">
    <property type="entry name" value="Formate dehydrogenase/DMSO reductase, domains 1-3"/>
    <property type="match status" value="1"/>
</dbReference>
<evidence type="ECO:0000259" key="15">
    <source>
        <dbReference type="PROSITE" id="PS51669"/>
    </source>
</evidence>
<dbReference type="GO" id="GO:0005886">
    <property type="term" value="C:plasma membrane"/>
    <property type="evidence" value="ECO:0007669"/>
    <property type="project" value="UniProtKB-SubCell"/>
</dbReference>
<dbReference type="GO" id="GO:0009325">
    <property type="term" value="C:nitrate reductase complex"/>
    <property type="evidence" value="ECO:0007669"/>
    <property type="project" value="InterPro"/>
</dbReference>
<comment type="cofactor">
    <cofactor evidence="2">
        <name>[4Fe-4S] cluster</name>
        <dbReference type="ChEBI" id="CHEBI:49883"/>
    </cofactor>
</comment>
<evidence type="ECO:0000256" key="6">
    <source>
        <dbReference type="ARBA" id="ARBA00022475"/>
    </source>
</evidence>
<dbReference type="GO" id="GO:0043546">
    <property type="term" value="F:molybdopterin cofactor binding"/>
    <property type="evidence" value="ECO:0007669"/>
    <property type="project" value="InterPro"/>
</dbReference>
<evidence type="ECO:0000256" key="3">
    <source>
        <dbReference type="ARBA" id="ARBA00004202"/>
    </source>
</evidence>
<evidence type="ECO:0000256" key="13">
    <source>
        <dbReference type="ARBA" id="ARBA00023136"/>
    </source>
</evidence>
<dbReference type="PROSITE" id="PS00551">
    <property type="entry name" value="MOLYBDOPTERIN_PROK_1"/>
    <property type="match status" value="1"/>
</dbReference>
<feature type="domain" description="4Fe-4S Mo/W bis-MGD-type" evidence="15">
    <location>
        <begin position="26"/>
        <end position="90"/>
    </location>
</feature>
<dbReference type="GO" id="GO:0051539">
    <property type="term" value="F:4 iron, 4 sulfur cluster binding"/>
    <property type="evidence" value="ECO:0007669"/>
    <property type="project" value="UniProtKB-KW"/>
</dbReference>
<evidence type="ECO:0000256" key="7">
    <source>
        <dbReference type="ARBA" id="ARBA00022485"/>
    </source>
</evidence>
<accession>A0A381RTC3</accession>
<comment type="subcellular location">
    <subcellularLocation>
        <location evidence="3">Cell membrane</location>
        <topology evidence="3">Peripheral membrane protein</topology>
    </subcellularLocation>
</comment>
<organism evidence="16">
    <name type="scientific">marine metagenome</name>
    <dbReference type="NCBI Taxonomy" id="408172"/>
    <lineage>
        <taxon>unclassified sequences</taxon>
        <taxon>metagenomes</taxon>
        <taxon>ecological metagenomes</taxon>
    </lineage>
</organism>
<dbReference type="InterPro" id="IPR006656">
    <property type="entry name" value="Mopterin_OxRdtase"/>
</dbReference>
<dbReference type="NCBIfam" id="TIGR01580">
    <property type="entry name" value="narG"/>
    <property type="match status" value="1"/>
</dbReference>
<dbReference type="PANTHER" id="PTHR43105">
    <property type="entry name" value="RESPIRATORY NITRATE REDUCTASE"/>
    <property type="match status" value="1"/>
</dbReference>
<dbReference type="InterPro" id="IPR009010">
    <property type="entry name" value="Asp_de-COase-like_dom_sf"/>
</dbReference>
<evidence type="ECO:0000256" key="2">
    <source>
        <dbReference type="ARBA" id="ARBA00001966"/>
    </source>
</evidence>
<dbReference type="PROSITE" id="PS51669">
    <property type="entry name" value="4FE4S_MOW_BIS_MGD"/>
    <property type="match status" value="1"/>
</dbReference>
<dbReference type="InterPro" id="IPR027467">
    <property type="entry name" value="MopterinOxRdtase_cofactor_BS"/>
</dbReference>
<dbReference type="EC" id="1.7.5.1" evidence="5"/>
<keyword evidence="10" id="KW-0560">Oxidoreductase</keyword>
<keyword evidence="7" id="KW-0004">4Fe-4S</keyword>
<dbReference type="InterPro" id="IPR037943">
    <property type="entry name" value="MopB_CT_Nitrate-R-NarG-like"/>
</dbReference>
<evidence type="ECO:0000256" key="14">
    <source>
        <dbReference type="ARBA" id="ARBA00048294"/>
    </source>
</evidence>
<protein>
    <recommendedName>
        <fullName evidence="5">nitrate reductase (quinone)</fullName>
        <ecNumber evidence="5">1.7.5.1</ecNumber>
    </recommendedName>
</protein>
<name>A0A381RTC3_9ZZZZ</name>
<dbReference type="GO" id="GO:0046872">
    <property type="term" value="F:metal ion binding"/>
    <property type="evidence" value="ECO:0007669"/>
    <property type="project" value="UniProtKB-KW"/>
</dbReference>
<reference evidence="16" key="1">
    <citation type="submission" date="2018-05" db="EMBL/GenBank/DDBJ databases">
        <authorList>
            <person name="Lanie J.A."/>
            <person name="Ng W.-L."/>
            <person name="Kazmierczak K.M."/>
            <person name="Andrzejewski T.M."/>
            <person name="Davidsen T.M."/>
            <person name="Wayne K.J."/>
            <person name="Tettelin H."/>
            <person name="Glass J.I."/>
            <person name="Rusch D."/>
            <person name="Podicherti R."/>
            <person name="Tsui H.-C.T."/>
            <person name="Winkler M.E."/>
        </authorList>
    </citation>
    <scope>NUCLEOTIDE SEQUENCE</scope>
</reference>
<dbReference type="GO" id="GO:0160182">
    <property type="term" value="F:nitrate reductase (quinone) activity"/>
    <property type="evidence" value="ECO:0007669"/>
    <property type="project" value="UniProtKB-EC"/>
</dbReference>
<evidence type="ECO:0000256" key="1">
    <source>
        <dbReference type="ARBA" id="ARBA00001942"/>
    </source>
</evidence>
<dbReference type="PANTHER" id="PTHR43105:SF2">
    <property type="entry name" value="RESPIRATORY NITRATE REDUCTASE 2 ALPHA CHAIN"/>
    <property type="match status" value="1"/>
</dbReference>
<evidence type="ECO:0000256" key="8">
    <source>
        <dbReference type="ARBA" id="ARBA00022505"/>
    </source>
</evidence>
<dbReference type="InterPro" id="IPR006468">
    <property type="entry name" value="NarG"/>
</dbReference>
<dbReference type="InterPro" id="IPR006657">
    <property type="entry name" value="MoPterin_dinucl-bd_dom"/>
</dbReference>
<gene>
    <name evidence="16" type="ORF">METZ01_LOCUS47976</name>
</gene>
<dbReference type="GO" id="GO:0042126">
    <property type="term" value="P:nitrate metabolic process"/>
    <property type="evidence" value="ECO:0007669"/>
    <property type="project" value="InterPro"/>
</dbReference>
<evidence type="ECO:0000256" key="11">
    <source>
        <dbReference type="ARBA" id="ARBA00023004"/>
    </source>
</evidence>
<dbReference type="SUPFAM" id="SSF50692">
    <property type="entry name" value="ADC-like"/>
    <property type="match status" value="1"/>
</dbReference>
<dbReference type="InterPro" id="IPR050123">
    <property type="entry name" value="Prok_molybdopt-oxidoreductase"/>
</dbReference>
<evidence type="ECO:0000256" key="9">
    <source>
        <dbReference type="ARBA" id="ARBA00022723"/>
    </source>
</evidence>
<dbReference type="EMBL" id="UINC01002296">
    <property type="protein sequence ID" value="SUZ95122.1"/>
    <property type="molecule type" value="Genomic_DNA"/>
</dbReference>
<evidence type="ECO:0000256" key="5">
    <source>
        <dbReference type="ARBA" id="ARBA00012500"/>
    </source>
</evidence>
<dbReference type="AlphaFoldDB" id="A0A381RTC3"/>
<sequence>MSWIKDIISPETRNWEEFYRNRFQHDRIVRSTHGVNCTGGCSWQIHVKDGIVVWETQQLDYPLLDNQLPPYEPRGCQRGISYSWYLYSPLRIKYPLIRGALIDAYREEKKKTGDPLKAWESLQANPEKRKAYQTTRGKGGFRRADWDEVLEIMAVANIHTAKKHGPDRVIGFSPIPAMSMLSYAAGSRFLQLFGGVCLSFYDWYCDLPTAFPEIWGEQTDVCESADWFNAKMIADMGACLNMTRTPDAHFFAESRHNGTKTVVFSPDFSQVCKYADQWVPLHAGSDGAFWMAVSHVILSEFHHQKQTPYFLDYCKRYTDSPMLVKLEKQDGEYRPGRLLRANELAEHAELEKGDWKFVCVDEDDGRLVFPKGSMGHRWDSKDGNWNIKQKDSIDGRAYNPALSFLNDHDSVLQTQFDEWGMDSKALRGVPVKLLFTASGEIVQVCTVYDLTMAQYGVGRGLEGDYPENYEDKNAAYTPAWQEIFTGVDRKTVLQFAREWAATAEITEGKCMIIIGAGINHWYHANLVYRAGAMALMLSGCVGKNGGGLNHYVGQEKLAPTESWSSIAFAKDWQNAVRLQQASIWHYINTSQYRYDGNYSRYNTVPKNSLTSQHTADTIFQSVRNGWMPFYPQFKQNTLELCKEAADAGATDDDAIKEYVLEKLKSKQLEYSVSDPEAPENHPRVWYIWRGNAIVGSMKGHEYCLKHYLGTHHNGIAHDSDEKTEEVNWREVAPDGKMDLVVDLNFRMDSSALYSDIVLPAASWYEKTDLNSTDMHSFIHPLSQAIAPVWESKTDWDIFREIAKKTSELSEIYLAAPQKDIVTAPLAHDTPDEVTQPSIKDWYHGEVEAIPGKTMHKLAVVERDYTKIYQKFISLGNNICKTGLSAHGNQFDCADVYEEMIESSHFPTRDFEDESYPSIEEDIDAANAVLHLSSLTNGKLTVRAYENMEKKTGVELVDLGKGSENVLINYKDLQAQPRRYNTSPLWSGLMNGGRAYAAFTYNTERMVPWRTLTGRQHFYLDHEMYIAYGESLPTYKPSPKPKLYGDLLETSKAEDFLVLNYLTPHGKWHIHSTYGDTLRMLTLSRGCEPCWLSETDAETLGVKDNDHVEVYNDHGVYVTRAVVSARIPRGVCIVYHVPERTMVPKSQIRGGRRGGGHNSLTRIHLKPNFLAGGYGQFSYHFNYWGPIAPNRDTHVTVKKMTKVEW</sequence>
<keyword evidence="8" id="KW-0500">Molybdenum</keyword>
<evidence type="ECO:0000256" key="10">
    <source>
        <dbReference type="ARBA" id="ARBA00023002"/>
    </source>
</evidence>
<keyword evidence="12" id="KW-0411">Iron-sulfur</keyword>
<keyword evidence="11" id="KW-0408">Iron</keyword>
<keyword evidence="6" id="KW-1003">Cell membrane</keyword>
<keyword evidence="9" id="KW-0479">Metal-binding</keyword>
<dbReference type="Gene3D" id="3.40.50.12440">
    <property type="match status" value="1"/>
</dbReference>
<dbReference type="CDD" id="cd02776">
    <property type="entry name" value="MopB_CT_Nitrate-R-NarG-like"/>
    <property type="match status" value="1"/>
</dbReference>
<proteinExistence type="inferred from homology"/>
<comment type="cofactor">
    <cofactor evidence="1">
        <name>Mo-bis(molybdopterin guanine dinucleotide)</name>
        <dbReference type="ChEBI" id="CHEBI:60539"/>
    </cofactor>
</comment>